<feature type="compositionally biased region" description="Basic residues" evidence="9">
    <location>
        <begin position="90"/>
        <end position="103"/>
    </location>
</feature>
<dbReference type="SMART" id="SM00478">
    <property type="entry name" value="ENDO3c"/>
    <property type="match status" value="1"/>
</dbReference>
<dbReference type="GO" id="GO:0003677">
    <property type="term" value="F:DNA binding"/>
    <property type="evidence" value="ECO:0007669"/>
    <property type="project" value="UniProtKB-UniRule"/>
</dbReference>
<protein>
    <recommendedName>
        <fullName evidence="8">Endonuclease III homolog</fullName>
        <ecNumber evidence="8">3.2.2.-</ecNumber>
        <ecNumber evidence="8">4.2.99.18</ecNumber>
    </recommendedName>
    <alternativeName>
        <fullName evidence="8">Bifunctional DNA N-glycosylase/DNA-(apurinic or apyrimidinic site) lyase</fullName>
        <shortName evidence="8">DNA glycosylase/AP lyase</shortName>
    </alternativeName>
</protein>
<evidence type="ECO:0000256" key="8">
    <source>
        <dbReference type="HAMAP-Rule" id="MF_03183"/>
    </source>
</evidence>
<feature type="domain" description="HhH-GPD" evidence="10">
    <location>
        <begin position="274"/>
        <end position="424"/>
    </location>
</feature>
<accession>E6ZNG7</accession>
<dbReference type="FunFam" id="1.10.340.30:FF:000001">
    <property type="entry name" value="Endonuclease III"/>
    <property type="match status" value="1"/>
</dbReference>
<comment type="similarity">
    <text evidence="1 8">Belongs to the Nth/MutY family.</text>
</comment>
<keyword evidence="6 8" id="KW-0326">Glycosidase</keyword>
<dbReference type="Pfam" id="PF00633">
    <property type="entry name" value="HHH"/>
    <property type="match status" value="1"/>
</dbReference>
<comment type="subcellular location">
    <subcellularLocation>
        <location evidence="8">Nucleus</location>
    </subcellularLocation>
    <subcellularLocation>
        <location evidence="8">Mitochondrion</location>
    </subcellularLocation>
</comment>
<dbReference type="PANTHER" id="PTHR43286">
    <property type="entry name" value="ENDONUCLEASE III-LIKE PROTEIN 1"/>
    <property type="match status" value="1"/>
</dbReference>
<dbReference type="InterPro" id="IPR011257">
    <property type="entry name" value="DNA_glycosylase"/>
</dbReference>
<feature type="compositionally biased region" description="Basic residues" evidence="9">
    <location>
        <begin position="148"/>
        <end position="158"/>
    </location>
</feature>
<feature type="region of interest" description="Disordered" evidence="9">
    <location>
        <begin position="62"/>
        <end position="190"/>
    </location>
</feature>
<evidence type="ECO:0000256" key="7">
    <source>
        <dbReference type="ARBA" id="ARBA00044632"/>
    </source>
</evidence>
<evidence type="ECO:0000256" key="1">
    <source>
        <dbReference type="ARBA" id="ARBA00008343"/>
    </source>
</evidence>
<feature type="region of interest" description="Disordered" evidence="9">
    <location>
        <begin position="1"/>
        <end position="28"/>
    </location>
</feature>
<comment type="function">
    <text evidence="8">Bifunctional DNA N-glycosylase with associated apurinic/apyrimidinic (AP) lyase function that catalyzes the first step in base excision repair (BER), the primary repair pathway for the repair of oxidative DNA damage. The DNA N-glycosylase activity releases the damaged DNA base from DNA by cleaving the N-glycosidic bond, leaving an AP site. The AP lyase activity cleaves the phosphodiester bond 3' to the AP site by a beta-elimination. Primarily recognizes and repairs oxidative base damage of pyrimidines.</text>
</comment>
<dbReference type="OrthoDB" id="2099276at2759"/>
<dbReference type="EC" id="4.2.99.18" evidence="8"/>
<organism evidence="11 12">
    <name type="scientific">Sporisorium reilianum (strain SRZ2)</name>
    <name type="common">Maize head smut fungus</name>
    <dbReference type="NCBI Taxonomy" id="999809"/>
    <lineage>
        <taxon>Eukaryota</taxon>
        <taxon>Fungi</taxon>
        <taxon>Dikarya</taxon>
        <taxon>Basidiomycota</taxon>
        <taxon>Ustilaginomycotina</taxon>
        <taxon>Ustilaginomycetes</taxon>
        <taxon>Ustilaginales</taxon>
        <taxon>Ustilaginaceae</taxon>
        <taxon>Sporisorium</taxon>
    </lineage>
</organism>
<dbReference type="GO" id="GO:0000703">
    <property type="term" value="F:oxidized pyrimidine nucleobase lesion DNA N-glycosylase activity"/>
    <property type="evidence" value="ECO:0007669"/>
    <property type="project" value="UniProtKB-UniRule"/>
</dbReference>
<dbReference type="Gene3D" id="1.10.340.30">
    <property type="entry name" value="Hypothetical protein, domain 2"/>
    <property type="match status" value="1"/>
</dbReference>
<dbReference type="eggNOG" id="KOG1921">
    <property type="taxonomic scope" value="Eukaryota"/>
</dbReference>
<feature type="compositionally biased region" description="Low complexity" evidence="9">
    <location>
        <begin position="19"/>
        <end position="28"/>
    </location>
</feature>
<dbReference type="VEuPathDB" id="FungiDB:sr15100"/>
<dbReference type="HOGENOM" id="CLU_012862_4_1_1"/>
<evidence type="ECO:0000256" key="6">
    <source>
        <dbReference type="ARBA" id="ARBA00023295"/>
    </source>
</evidence>
<dbReference type="PANTHER" id="PTHR43286:SF1">
    <property type="entry name" value="ENDONUCLEASE III-LIKE PROTEIN 1"/>
    <property type="match status" value="1"/>
</dbReference>
<evidence type="ECO:0000313" key="11">
    <source>
        <dbReference type="EMBL" id="CBQ68818.1"/>
    </source>
</evidence>
<name>E6ZNG7_SPORE</name>
<keyword evidence="12" id="KW-1185">Reference proteome</keyword>
<dbReference type="GO" id="GO:0005634">
    <property type="term" value="C:nucleus"/>
    <property type="evidence" value="ECO:0007669"/>
    <property type="project" value="UniProtKB-SubCell"/>
</dbReference>
<proteinExistence type="inferred from homology"/>
<dbReference type="EC" id="3.2.2.-" evidence="8"/>
<dbReference type="PROSITE" id="PS01155">
    <property type="entry name" value="ENDONUCLEASE_III_2"/>
    <property type="match status" value="1"/>
</dbReference>
<evidence type="ECO:0000256" key="5">
    <source>
        <dbReference type="ARBA" id="ARBA00023239"/>
    </source>
</evidence>
<dbReference type="Gene3D" id="1.10.1670.10">
    <property type="entry name" value="Helix-hairpin-Helix base-excision DNA repair enzymes (C-terminal)"/>
    <property type="match status" value="1"/>
</dbReference>
<gene>
    <name evidence="8" type="primary">NTH1</name>
    <name evidence="11" type="ORF">sr15100</name>
</gene>
<dbReference type="Proteomes" id="UP000008867">
    <property type="component" value="Chromosome 12"/>
</dbReference>
<dbReference type="InterPro" id="IPR000445">
    <property type="entry name" value="HhH_motif"/>
</dbReference>
<feature type="compositionally biased region" description="Low complexity" evidence="9">
    <location>
        <begin position="104"/>
        <end position="130"/>
    </location>
</feature>
<dbReference type="CDD" id="cd00056">
    <property type="entry name" value="ENDO3c"/>
    <property type="match status" value="1"/>
</dbReference>
<evidence type="ECO:0000256" key="2">
    <source>
        <dbReference type="ARBA" id="ARBA00022763"/>
    </source>
</evidence>
<dbReference type="InterPro" id="IPR004036">
    <property type="entry name" value="Endonuclease-III-like_CS2"/>
</dbReference>
<evidence type="ECO:0000256" key="4">
    <source>
        <dbReference type="ARBA" id="ARBA00023204"/>
    </source>
</evidence>
<comment type="catalytic activity">
    <reaction evidence="7 8">
        <text>2'-deoxyribonucleotide-(2'-deoxyribose 5'-phosphate)-2'-deoxyribonucleotide-DNA = a 3'-end 2'-deoxyribonucleotide-(2,3-dehydro-2,3-deoxyribose 5'-phosphate)-DNA + a 5'-end 5'-phospho-2'-deoxyribonucleoside-DNA + H(+)</text>
        <dbReference type="Rhea" id="RHEA:66592"/>
        <dbReference type="Rhea" id="RHEA-COMP:13180"/>
        <dbReference type="Rhea" id="RHEA-COMP:16897"/>
        <dbReference type="Rhea" id="RHEA-COMP:17067"/>
        <dbReference type="ChEBI" id="CHEBI:15378"/>
        <dbReference type="ChEBI" id="CHEBI:136412"/>
        <dbReference type="ChEBI" id="CHEBI:157695"/>
        <dbReference type="ChEBI" id="CHEBI:167181"/>
        <dbReference type="EC" id="4.2.99.18"/>
    </reaction>
</comment>
<dbReference type="GO" id="GO:0140078">
    <property type="term" value="F:class I DNA-(apurinic or apyrimidinic site) endonuclease activity"/>
    <property type="evidence" value="ECO:0007669"/>
    <property type="project" value="UniProtKB-EC"/>
</dbReference>
<comment type="caution">
    <text evidence="8">Lacks conserved residue(s) required for the propagation of feature annotation.</text>
</comment>
<dbReference type="GO" id="GO:0006285">
    <property type="term" value="P:base-excision repair, AP site formation"/>
    <property type="evidence" value="ECO:0007669"/>
    <property type="project" value="UniProtKB-UniRule"/>
</dbReference>
<dbReference type="InterPro" id="IPR003265">
    <property type="entry name" value="HhH-GPD_domain"/>
</dbReference>
<feature type="compositionally biased region" description="Low complexity" evidence="9">
    <location>
        <begin position="76"/>
        <end position="89"/>
    </location>
</feature>
<keyword evidence="8" id="KW-0496">Mitochondrion</keyword>
<dbReference type="SUPFAM" id="SSF48150">
    <property type="entry name" value="DNA-glycosylase"/>
    <property type="match status" value="1"/>
</dbReference>
<dbReference type="Pfam" id="PF00730">
    <property type="entry name" value="HhH-GPD"/>
    <property type="match status" value="1"/>
</dbReference>
<dbReference type="HAMAP" id="MF_03183">
    <property type="entry name" value="Endonuclease_III_Nth"/>
    <property type="match status" value="1"/>
</dbReference>
<keyword evidence="8" id="KW-0539">Nucleus</keyword>
<evidence type="ECO:0000259" key="10">
    <source>
        <dbReference type="SMART" id="SM00478"/>
    </source>
</evidence>
<dbReference type="GO" id="GO:0005739">
    <property type="term" value="C:mitochondrion"/>
    <property type="evidence" value="ECO:0007669"/>
    <property type="project" value="UniProtKB-SubCell"/>
</dbReference>
<reference evidence="11 12" key="1">
    <citation type="journal article" date="2010" name="Science">
        <title>Pathogenicity determinants in smut fungi revealed by genome comparison.</title>
        <authorList>
            <person name="Schirawski J."/>
            <person name="Mannhaupt G."/>
            <person name="Muench K."/>
            <person name="Brefort T."/>
            <person name="Schipper K."/>
            <person name="Doehlemann G."/>
            <person name="Di Stasio M."/>
            <person name="Roessel N."/>
            <person name="Mendoza-Mendoza A."/>
            <person name="Pester D."/>
            <person name="Mueller O."/>
            <person name="Winterberg B."/>
            <person name="Meyer E."/>
            <person name="Ghareeb H."/>
            <person name="Wollenberg T."/>
            <person name="Muensterkoetter M."/>
            <person name="Wong P."/>
            <person name="Walter M."/>
            <person name="Stukenbrock E."/>
            <person name="Gueldener U."/>
            <person name="Kahmann R."/>
        </authorList>
    </citation>
    <scope>NUCLEOTIDE SEQUENCE [LARGE SCALE GENOMIC DNA]</scope>
    <source>
        <strain evidence="12">SRZ2</strain>
    </source>
</reference>
<keyword evidence="3 8" id="KW-0378">Hydrolase</keyword>
<sequence>MSSTSAPRSSSRRKLFAPTPVASDSTVTATTAAPVTLSNGSNSNSEPNALDNDAALAAALSASEARRSYSLRRRAPAASTSSTAMTPVTVHKRTIKTSAKRARAQSSASSAASDDDSAAGSDFSDAAASSSDHDSDVFSAAPSLKPKASTKRTRKSAAVKRDSSSDVDVNVKATPRKRSTKTPALPFDVSPRKATKKPIKVNLEPHEAHPAPEHWERVYTLLAHQRRKIIAPVDTMGCEENGRQDRRADAWRATETPEDAAKRERLATLVSLMLSSQTKDPVTAEAVYNLQRTLRGGLCLASLLAASDETISHCIAKVGFWRRKTGYLKSAARILASDFGGDVPRTVDELCSLPGVGPKMAFLALSSMGIQVGIGVDTHVHRLTNRLGWHTTRTPEQTRLNLQSWLPAELHGEINRLLVGFGQVICVPVGPRCDLCSVAAAGLCPSARVVDEKSAAKRVKVEMLASDDEDVRVEDRWVKVKREAEASVKVEMDAPMHVADLTRAVRVKKEQLDDDAAIVDKALEW</sequence>
<evidence type="ECO:0000256" key="9">
    <source>
        <dbReference type="SAM" id="MobiDB-lite"/>
    </source>
</evidence>
<keyword evidence="4 8" id="KW-0234">DNA repair</keyword>
<dbReference type="EMBL" id="FQ311433">
    <property type="protein sequence ID" value="CBQ68818.1"/>
    <property type="molecule type" value="Genomic_DNA"/>
</dbReference>
<dbReference type="InterPro" id="IPR023170">
    <property type="entry name" value="HhH_base_excis_C"/>
</dbReference>
<dbReference type="InterPro" id="IPR030841">
    <property type="entry name" value="NTH1"/>
</dbReference>
<evidence type="ECO:0000313" key="12">
    <source>
        <dbReference type="Proteomes" id="UP000008867"/>
    </source>
</evidence>
<dbReference type="GO" id="GO:0006289">
    <property type="term" value="P:nucleotide-excision repair"/>
    <property type="evidence" value="ECO:0007669"/>
    <property type="project" value="TreeGrafter"/>
</dbReference>
<evidence type="ECO:0000256" key="3">
    <source>
        <dbReference type="ARBA" id="ARBA00022801"/>
    </source>
</evidence>
<keyword evidence="5 8" id="KW-0456">Lyase</keyword>
<keyword evidence="2 8" id="KW-0227">DNA damage</keyword>
<dbReference type="AlphaFoldDB" id="E6ZNG7"/>